<dbReference type="AlphaFoldDB" id="A0A0P1KXU3"/>
<keyword evidence="2" id="KW-1185">Reference proteome</keyword>
<proteinExistence type="predicted"/>
<dbReference type="Pfam" id="PF08691">
    <property type="entry name" value="Nse5"/>
    <property type="match status" value="1"/>
</dbReference>
<dbReference type="Proteomes" id="UP000236544">
    <property type="component" value="Unassembled WGS sequence"/>
</dbReference>
<organism evidence="1 2">
    <name type="scientific">Lachancea quebecensis</name>
    <dbReference type="NCBI Taxonomy" id="1654605"/>
    <lineage>
        <taxon>Eukaryota</taxon>
        <taxon>Fungi</taxon>
        <taxon>Dikarya</taxon>
        <taxon>Ascomycota</taxon>
        <taxon>Saccharomycotina</taxon>
        <taxon>Saccharomycetes</taxon>
        <taxon>Saccharomycetales</taxon>
        <taxon>Saccharomycetaceae</taxon>
        <taxon>Lachancea</taxon>
    </lineage>
</organism>
<dbReference type="EMBL" id="LN890536">
    <property type="protein sequence ID" value="CUS24196.1"/>
    <property type="molecule type" value="Genomic_DNA"/>
</dbReference>
<gene>
    <name evidence="1" type="ORF">LAQU0_S14e02366g</name>
</gene>
<name>A0A0P1KXU3_9SACH</name>
<evidence type="ECO:0000313" key="2">
    <source>
        <dbReference type="Proteomes" id="UP000236544"/>
    </source>
</evidence>
<evidence type="ECO:0000313" key="1">
    <source>
        <dbReference type="EMBL" id="CUS24196.1"/>
    </source>
</evidence>
<sequence length="444" mass="50738">MHRCVQVLGALVVHVYVPVYLHICIRCFEINRRYRFFSAIITITRTRAYASASISDVHSQAGPRAASADVVYDSQDSGSGSPIARNQFRYDAEDLSDSDLSNEQSDEDGTGISAMLQLEVPMPAQTPVPSTFESIQFREFDVRCNGFDEQLLSRTAKLRELSKELEPRPATAASSGSDAELSLRKQVARSLQQKVPRAYLDMILTENSSHKFQDWHFMTENAQAMETDPWAAFLSAKKPRKQSLKGLLKSFGVPSQHLSPQLRLITIDMYDTANLLQPVHVMCMQLQRYYKCREFAQSFICFILDRSVFNSPECTSAWCEGVYRRLDAEQFTKTYCQLVASDNYLLHLRVSRQIPRFHEVLLEKLFPLGTCETLLCEFDRLLEAKEHQKLLYFTLFIYGTAPMPFGDTAASRRLRDRVYGVGNDGNYVELVIIRSYINFFIKIV</sequence>
<protein>
    <submittedName>
        <fullName evidence="1">LAQU0S14e02366g1_1</fullName>
    </submittedName>
</protein>
<dbReference type="OrthoDB" id="4066051at2759"/>
<reference evidence="2" key="1">
    <citation type="submission" date="2015-10" db="EMBL/GenBank/DDBJ databases">
        <authorList>
            <person name="Devillers H."/>
        </authorList>
    </citation>
    <scope>NUCLEOTIDE SEQUENCE [LARGE SCALE GENOMIC DNA]</scope>
</reference>
<dbReference type="InterPro" id="IPR014803">
    <property type="entry name" value="DNA_repair_Nse5/Nse6"/>
</dbReference>
<accession>A0A0P1KXU3</accession>